<name>A0A6J7XEM7_9CAUD</name>
<dbReference type="EMBL" id="LR797046">
    <property type="protein sequence ID" value="CAB4183502.1"/>
    <property type="molecule type" value="Genomic_DNA"/>
</dbReference>
<dbReference type="EMBL" id="LR797402">
    <property type="protein sequence ID" value="CAB4214007.1"/>
    <property type="molecule type" value="Genomic_DNA"/>
</dbReference>
<gene>
    <name evidence="1" type="ORF">UFOVP1103_37</name>
    <name evidence="2" type="ORF">UFOVP1464_10</name>
    <name evidence="3" type="ORF">UFOVP1553_52</name>
</gene>
<reference evidence="3" key="1">
    <citation type="submission" date="2020-05" db="EMBL/GenBank/DDBJ databases">
        <authorList>
            <person name="Chiriac C."/>
            <person name="Salcher M."/>
            <person name="Ghai R."/>
            <person name="Kavagutti S V."/>
        </authorList>
    </citation>
    <scope>NUCLEOTIDE SEQUENCE</scope>
</reference>
<accession>A0A6J7XEM7</accession>
<evidence type="ECO:0000313" key="3">
    <source>
        <dbReference type="EMBL" id="CAB5229434.1"/>
    </source>
</evidence>
<protein>
    <submittedName>
        <fullName evidence="3">Uncharacterized protein</fullName>
    </submittedName>
</protein>
<evidence type="ECO:0000313" key="1">
    <source>
        <dbReference type="EMBL" id="CAB4183502.1"/>
    </source>
</evidence>
<organism evidence="3">
    <name type="scientific">uncultured Caudovirales phage</name>
    <dbReference type="NCBI Taxonomy" id="2100421"/>
    <lineage>
        <taxon>Viruses</taxon>
        <taxon>Duplodnaviria</taxon>
        <taxon>Heunggongvirae</taxon>
        <taxon>Uroviricota</taxon>
        <taxon>Caudoviricetes</taxon>
        <taxon>Peduoviridae</taxon>
        <taxon>Maltschvirus</taxon>
        <taxon>Maltschvirus maltsch</taxon>
    </lineage>
</organism>
<sequence length="61" mass="7238">MNTYHIDESIFAHHESDNDFMTDLARSTLQDNLVMDIAHILNPHVKREINPFQEILAKYKR</sequence>
<proteinExistence type="predicted"/>
<evidence type="ECO:0000313" key="2">
    <source>
        <dbReference type="EMBL" id="CAB4214007.1"/>
    </source>
</evidence>
<dbReference type="EMBL" id="LR798402">
    <property type="protein sequence ID" value="CAB5229434.1"/>
    <property type="molecule type" value="Genomic_DNA"/>
</dbReference>